<protein>
    <recommendedName>
        <fullName evidence="6">G-protein coupled receptors family 1 profile domain-containing protein</fullName>
    </recommendedName>
</protein>
<organism evidence="7 8">
    <name type="scientific">Pomacea canaliculata</name>
    <name type="common">Golden apple snail</name>
    <dbReference type="NCBI Taxonomy" id="400727"/>
    <lineage>
        <taxon>Eukaryota</taxon>
        <taxon>Metazoa</taxon>
        <taxon>Spiralia</taxon>
        <taxon>Lophotrochozoa</taxon>
        <taxon>Mollusca</taxon>
        <taxon>Gastropoda</taxon>
        <taxon>Caenogastropoda</taxon>
        <taxon>Architaenioglossa</taxon>
        <taxon>Ampullarioidea</taxon>
        <taxon>Ampullariidae</taxon>
        <taxon>Pomacea</taxon>
    </lineage>
</organism>
<feature type="domain" description="G-protein coupled receptors family 1 profile" evidence="6">
    <location>
        <begin position="69"/>
        <end position="318"/>
    </location>
</feature>
<keyword evidence="4 5" id="KW-0472">Membrane</keyword>
<dbReference type="AlphaFoldDB" id="A0A2T7PPW0"/>
<dbReference type="InterPro" id="IPR017452">
    <property type="entry name" value="GPCR_Rhodpsn_7TM"/>
</dbReference>
<evidence type="ECO:0000256" key="2">
    <source>
        <dbReference type="ARBA" id="ARBA00022692"/>
    </source>
</evidence>
<gene>
    <name evidence="7" type="ORF">C0Q70_02407</name>
</gene>
<evidence type="ECO:0000256" key="4">
    <source>
        <dbReference type="ARBA" id="ARBA00023136"/>
    </source>
</evidence>
<dbReference type="SUPFAM" id="SSF81321">
    <property type="entry name" value="Family A G protein-coupled receptor-like"/>
    <property type="match status" value="1"/>
</dbReference>
<evidence type="ECO:0000256" key="5">
    <source>
        <dbReference type="SAM" id="Phobius"/>
    </source>
</evidence>
<feature type="transmembrane region" description="Helical" evidence="5">
    <location>
        <begin position="204"/>
        <end position="225"/>
    </location>
</feature>
<comment type="subcellular location">
    <subcellularLocation>
        <location evidence="1">Membrane</location>
    </subcellularLocation>
</comment>
<dbReference type="OrthoDB" id="10011262at2759"/>
<feature type="transmembrane region" description="Helical" evidence="5">
    <location>
        <begin position="89"/>
        <end position="107"/>
    </location>
</feature>
<feature type="transmembrane region" description="Helical" evidence="5">
    <location>
        <begin position="56"/>
        <end position="77"/>
    </location>
</feature>
<dbReference type="Gene3D" id="1.20.1070.10">
    <property type="entry name" value="Rhodopsin 7-helix transmembrane proteins"/>
    <property type="match status" value="1"/>
</dbReference>
<evidence type="ECO:0000256" key="1">
    <source>
        <dbReference type="ARBA" id="ARBA00004370"/>
    </source>
</evidence>
<accession>A0A2T7PPW0</accession>
<dbReference type="Proteomes" id="UP000245119">
    <property type="component" value="Linkage Group LG2"/>
</dbReference>
<feature type="transmembrane region" description="Helical" evidence="5">
    <location>
        <begin position="302"/>
        <end position="322"/>
    </location>
</feature>
<keyword evidence="2 5" id="KW-0812">Transmembrane</keyword>
<sequence>MTGEFESALWTNTFTLLFSSTSASSSDELLTEDNYKCHDNKKGVLAYHSDVHYVEIAGIVPVAFLGMLGNIIALLVWTVKTKYNATTLFLEHLCVWDSLFLLMYATLILYSDAMLREVIYVTTFFISTFQLMSVHVTLGAVVTRLVAVTRPLVVRDLLTRRRVYVVYVGIIVWCLLLASLEIVAYSCGHLEKITRWKIFVSKQVVGLILPHVALFVVNAYLFYFLRRHGAIVRQTLHGRRTPDSSKKAQRRLTLTLFCMSVCSLISFPFGVFFQLLMEAEYAGLISATSTCDRKCSVLVDRVFHLLQVLNSSVNIIFYAAFCTNFRQLFLRRVQHVRGLARSLSTSSSSSSSSSSSRRTMRTDLYAAEGRIL</sequence>
<comment type="caution">
    <text evidence="7">The sequence shown here is derived from an EMBL/GenBank/DDBJ whole genome shotgun (WGS) entry which is preliminary data.</text>
</comment>
<dbReference type="PANTHER" id="PTHR46641:SF2">
    <property type="entry name" value="FMRFAMIDE RECEPTOR"/>
    <property type="match status" value="1"/>
</dbReference>
<dbReference type="PROSITE" id="PS50262">
    <property type="entry name" value="G_PROTEIN_RECEP_F1_2"/>
    <property type="match status" value="1"/>
</dbReference>
<keyword evidence="3 5" id="KW-1133">Transmembrane helix</keyword>
<feature type="transmembrane region" description="Helical" evidence="5">
    <location>
        <begin position="163"/>
        <end position="184"/>
    </location>
</feature>
<evidence type="ECO:0000259" key="6">
    <source>
        <dbReference type="PROSITE" id="PS50262"/>
    </source>
</evidence>
<dbReference type="EMBL" id="PZQS01000002">
    <property type="protein sequence ID" value="PVD35445.1"/>
    <property type="molecule type" value="Genomic_DNA"/>
</dbReference>
<evidence type="ECO:0000313" key="8">
    <source>
        <dbReference type="Proteomes" id="UP000245119"/>
    </source>
</evidence>
<reference evidence="7 8" key="1">
    <citation type="submission" date="2018-04" db="EMBL/GenBank/DDBJ databases">
        <title>The genome of golden apple snail Pomacea canaliculata provides insight into stress tolerance and invasive adaptation.</title>
        <authorList>
            <person name="Liu C."/>
            <person name="Liu B."/>
            <person name="Ren Y."/>
            <person name="Zhang Y."/>
            <person name="Wang H."/>
            <person name="Li S."/>
            <person name="Jiang F."/>
            <person name="Yin L."/>
            <person name="Zhang G."/>
            <person name="Qian W."/>
            <person name="Fan W."/>
        </authorList>
    </citation>
    <scope>NUCLEOTIDE SEQUENCE [LARGE SCALE GENOMIC DNA]</scope>
    <source>
        <strain evidence="7">SZHN2017</strain>
        <tissue evidence="7">Muscle</tissue>
    </source>
</reference>
<dbReference type="PANTHER" id="PTHR46641">
    <property type="entry name" value="FMRFAMIDE RECEPTOR-RELATED"/>
    <property type="match status" value="1"/>
</dbReference>
<dbReference type="GO" id="GO:0016020">
    <property type="term" value="C:membrane"/>
    <property type="evidence" value="ECO:0007669"/>
    <property type="project" value="UniProtKB-SubCell"/>
</dbReference>
<evidence type="ECO:0000313" key="7">
    <source>
        <dbReference type="EMBL" id="PVD35445.1"/>
    </source>
</evidence>
<feature type="transmembrane region" description="Helical" evidence="5">
    <location>
        <begin position="119"/>
        <end position="142"/>
    </location>
</feature>
<keyword evidence="8" id="KW-1185">Reference proteome</keyword>
<name>A0A2T7PPW0_POMCA</name>
<proteinExistence type="predicted"/>
<feature type="transmembrane region" description="Helical" evidence="5">
    <location>
        <begin position="254"/>
        <end position="276"/>
    </location>
</feature>
<dbReference type="InterPro" id="IPR052954">
    <property type="entry name" value="GPCR-Ligand_Int"/>
</dbReference>
<evidence type="ECO:0000256" key="3">
    <source>
        <dbReference type="ARBA" id="ARBA00022989"/>
    </source>
</evidence>